<dbReference type="FunFam" id="3.30.1370.10:FF:000001">
    <property type="entry name" value="Polyribonucleotide nucleotidyltransferase"/>
    <property type="match status" value="1"/>
</dbReference>
<dbReference type="SUPFAM" id="SSF55666">
    <property type="entry name" value="Ribonuclease PH domain 2-like"/>
    <property type="match status" value="1"/>
</dbReference>
<dbReference type="InterPro" id="IPR012340">
    <property type="entry name" value="NA-bd_OB-fold"/>
</dbReference>
<keyword evidence="2" id="KW-0548">Nucleotidyltransferase</keyword>
<dbReference type="FunFam" id="2.40.50.140:FF:000113">
    <property type="entry name" value="polyribonucleotide nucleotidyltransferase 1, mitochondrial"/>
    <property type="match status" value="1"/>
</dbReference>
<keyword evidence="1" id="KW-0808">Transferase</keyword>
<dbReference type="GO" id="GO:0004654">
    <property type="term" value="F:polyribonucleotide nucleotidyltransferase activity"/>
    <property type="evidence" value="ECO:0007669"/>
    <property type="project" value="InterPro"/>
</dbReference>
<dbReference type="InterPro" id="IPR004087">
    <property type="entry name" value="KH_dom"/>
</dbReference>
<sequence>MGDMDFKLAGTKKGITALQADIKIPGLPLKVVMEAVQQATDAKSKIIDIMNVTLSKTRKQRKQNWPVSEKLEVPPQKRAKFLGFGGSNMKQLLIETGVQVVTHVEDSTFSVFAPNQAAMNEAKELIDQFLTTEREPELEFGAIYTAKIVEVRDIGVMVTLYSNMNPALLHNSQLDQRKVNHPNALGLEVGDEIQVKYFGRDPVSGLMRLSRKVLQGPVSAVLRNLGDEGSSS</sequence>
<evidence type="ECO:0000313" key="7">
    <source>
        <dbReference type="Proteomes" id="UP000502823"/>
    </source>
</evidence>
<evidence type="ECO:0000313" key="6">
    <source>
        <dbReference type="EMBL" id="GFG40231.1"/>
    </source>
</evidence>
<dbReference type="GO" id="GO:0005739">
    <property type="term" value="C:mitochondrion"/>
    <property type="evidence" value="ECO:0007669"/>
    <property type="project" value="TreeGrafter"/>
</dbReference>
<dbReference type="GO" id="GO:0005829">
    <property type="term" value="C:cytosol"/>
    <property type="evidence" value="ECO:0007669"/>
    <property type="project" value="TreeGrafter"/>
</dbReference>
<dbReference type="OrthoDB" id="437922at2759"/>
<dbReference type="InterPro" id="IPR004088">
    <property type="entry name" value="KH_dom_type_1"/>
</dbReference>
<dbReference type="PANTHER" id="PTHR11252">
    <property type="entry name" value="POLYRIBONUCLEOTIDE NUCLEOTIDYLTRANSFERASE"/>
    <property type="match status" value="1"/>
</dbReference>
<evidence type="ECO:0000256" key="2">
    <source>
        <dbReference type="ARBA" id="ARBA00022695"/>
    </source>
</evidence>
<accession>A0A6L2Q5P1</accession>
<dbReference type="InterPro" id="IPR003029">
    <property type="entry name" value="S1_domain"/>
</dbReference>
<dbReference type="GO" id="GO:0003723">
    <property type="term" value="F:RNA binding"/>
    <property type="evidence" value="ECO:0007669"/>
    <property type="project" value="UniProtKB-UniRule"/>
</dbReference>
<dbReference type="SUPFAM" id="SSF50249">
    <property type="entry name" value="Nucleic acid-binding proteins"/>
    <property type="match status" value="1"/>
</dbReference>
<dbReference type="InterPro" id="IPR027408">
    <property type="entry name" value="PNPase/RNase_PH_dom_sf"/>
</dbReference>
<dbReference type="AlphaFoldDB" id="A0A6L2Q5P1"/>
<evidence type="ECO:0000256" key="4">
    <source>
        <dbReference type="PROSITE-ProRule" id="PRU00117"/>
    </source>
</evidence>
<reference evidence="7" key="1">
    <citation type="submission" date="2020-01" db="EMBL/GenBank/DDBJ databases">
        <title>Draft genome sequence of the Termite Coptotermes fromosanus.</title>
        <authorList>
            <person name="Itakura S."/>
            <person name="Yosikawa Y."/>
            <person name="Umezawa K."/>
        </authorList>
    </citation>
    <scope>NUCLEOTIDE SEQUENCE [LARGE SCALE GENOMIC DNA]</scope>
</reference>
<dbReference type="Gene3D" id="3.30.1370.10">
    <property type="entry name" value="K Homology domain, type 1"/>
    <property type="match status" value="1"/>
</dbReference>
<dbReference type="InterPro" id="IPR036345">
    <property type="entry name" value="ExoRNase_PH_dom2_sf"/>
</dbReference>
<protein>
    <recommendedName>
        <fullName evidence="5">S1 motif domain-containing protein</fullName>
    </recommendedName>
</protein>
<dbReference type="EMBL" id="BLKM01001619">
    <property type="protein sequence ID" value="GFG40231.1"/>
    <property type="molecule type" value="Genomic_DNA"/>
</dbReference>
<dbReference type="PANTHER" id="PTHR11252:SF0">
    <property type="entry name" value="POLYRIBONUCLEOTIDE NUCLEOTIDYLTRANSFERASE 1, MITOCHONDRIAL"/>
    <property type="match status" value="1"/>
</dbReference>
<comment type="caution">
    <text evidence="6">The sequence shown here is derived from an EMBL/GenBank/DDBJ whole genome shotgun (WGS) entry which is preliminary data.</text>
</comment>
<dbReference type="PROSITE" id="PS50126">
    <property type="entry name" value="S1"/>
    <property type="match status" value="1"/>
</dbReference>
<dbReference type="GO" id="GO:0000958">
    <property type="term" value="P:mitochondrial mRNA catabolic process"/>
    <property type="evidence" value="ECO:0007669"/>
    <property type="project" value="TreeGrafter"/>
</dbReference>
<dbReference type="SMART" id="SM00322">
    <property type="entry name" value="KH"/>
    <property type="match status" value="1"/>
</dbReference>
<dbReference type="Gene3D" id="3.30.230.70">
    <property type="entry name" value="GHMP Kinase, N-terminal domain"/>
    <property type="match status" value="1"/>
</dbReference>
<dbReference type="InterPro" id="IPR036612">
    <property type="entry name" value="KH_dom_type_1_sf"/>
</dbReference>
<name>A0A6L2Q5P1_COPFO</name>
<dbReference type="PROSITE" id="PS50084">
    <property type="entry name" value="KH_TYPE_1"/>
    <property type="match status" value="1"/>
</dbReference>
<keyword evidence="3 4" id="KW-0694">RNA-binding</keyword>
<dbReference type="InParanoid" id="A0A6L2Q5P1"/>
<dbReference type="Gene3D" id="2.40.50.140">
    <property type="entry name" value="Nucleic acid-binding proteins"/>
    <property type="match status" value="1"/>
</dbReference>
<dbReference type="GO" id="GO:0000175">
    <property type="term" value="F:3'-5'-RNA exonuclease activity"/>
    <property type="evidence" value="ECO:0007669"/>
    <property type="project" value="TreeGrafter"/>
</dbReference>
<dbReference type="CDD" id="cd09033">
    <property type="entry name" value="KH-I_PNPT1"/>
    <property type="match status" value="1"/>
</dbReference>
<dbReference type="SUPFAM" id="SSF54791">
    <property type="entry name" value="Eukaryotic type KH-domain (KH-domain type I)"/>
    <property type="match status" value="1"/>
</dbReference>
<dbReference type="GO" id="GO:0000965">
    <property type="term" value="P:mitochondrial RNA 3'-end processing"/>
    <property type="evidence" value="ECO:0007669"/>
    <property type="project" value="TreeGrafter"/>
</dbReference>
<dbReference type="Proteomes" id="UP000502823">
    <property type="component" value="Unassembled WGS sequence"/>
</dbReference>
<gene>
    <name evidence="6" type="ORF">Cfor_09819</name>
</gene>
<feature type="domain" description="S1 motif" evidence="5">
    <location>
        <begin position="141"/>
        <end position="212"/>
    </location>
</feature>
<organism evidence="6 7">
    <name type="scientific">Coptotermes formosanus</name>
    <name type="common">Formosan subterranean termite</name>
    <dbReference type="NCBI Taxonomy" id="36987"/>
    <lineage>
        <taxon>Eukaryota</taxon>
        <taxon>Metazoa</taxon>
        <taxon>Ecdysozoa</taxon>
        <taxon>Arthropoda</taxon>
        <taxon>Hexapoda</taxon>
        <taxon>Insecta</taxon>
        <taxon>Pterygota</taxon>
        <taxon>Neoptera</taxon>
        <taxon>Polyneoptera</taxon>
        <taxon>Dictyoptera</taxon>
        <taxon>Blattodea</taxon>
        <taxon>Blattoidea</taxon>
        <taxon>Termitoidae</taxon>
        <taxon>Rhinotermitidae</taxon>
        <taxon>Coptotermes</taxon>
    </lineage>
</organism>
<dbReference type="InterPro" id="IPR012162">
    <property type="entry name" value="PNPase"/>
</dbReference>
<proteinExistence type="predicted"/>
<evidence type="ECO:0000256" key="1">
    <source>
        <dbReference type="ARBA" id="ARBA00022679"/>
    </source>
</evidence>
<evidence type="ECO:0000259" key="5">
    <source>
        <dbReference type="PROSITE" id="PS50126"/>
    </source>
</evidence>
<evidence type="ECO:0000256" key="3">
    <source>
        <dbReference type="ARBA" id="ARBA00022884"/>
    </source>
</evidence>
<dbReference type="Pfam" id="PF00013">
    <property type="entry name" value="KH_1"/>
    <property type="match status" value="1"/>
</dbReference>
<keyword evidence="7" id="KW-1185">Reference proteome</keyword>